<gene>
    <name evidence="18" type="ORF">P4O66_013851</name>
</gene>
<dbReference type="PANTHER" id="PTHR11461:SF13">
    <property type="entry name" value="ANGIOTENSINOGEN"/>
    <property type="match status" value="1"/>
</dbReference>
<name>A0AAD9DT78_9TELE</name>
<dbReference type="Gene3D" id="2.30.39.10">
    <property type="entry name" value="Alpha-1-antitrypsin, domain 1"/>
    <property type="match status" value="1"/>
</dbReference>
<feature type="domain" description="Serpin" evidence="17">
    <location>
        <begin position="216"/>
        <end position="577"/>
    </location>
</feature>
<keyword evidence="9" id="KW-0325">Glycoprotein</keyword>
<dbReference type="Gene3D" id="3.30.497.10">
    <property type="entry name" value="Antithrombin, subunit I, domain 2"/>
    <property type="match status" value="1"/>
</dbReference>
<evidence type="ECO:0000256" key="3">
    <source>
        <dbReference type="ARBA" id="ARBA00009500"/>
    </source>
</evidence>
<dbReference type="Pfam" id="PF00079">
    <property type="entry name" value="Serpin"/>
    <property type="match status" value="1"/>
</dbReference>
<dbReference type="InterPro" id="IPR000227">
    <property type="entry name" value="Angiotensinogen"/>
</dbReference>
<dbReference type="SMART" id="SM00093">
    <property type="entry name" value="SERPIN"/>
    <property type="match status" value="1"/>
</dbReference>
<dbReference type="AlphaFoldDB" id="A0AAD9DT78"/>
<dbReference type="PROSITE" id="PS00284">
    <property type="entry name" value="SERPIN"/>
    <property type="match status" value="1"/>
</dbReference>
<dbReference type="GO" id="GO:0042310">
    <property type="term" value="P:vasoconstriction"/>
    <property type="evidence" value="ECO:0007669"/>
    <property type="project" value="UniProtKB-KW"/>
</dbReference>
<keyword evidence="7" id="KW-0838">Vasoactive</keyword>
<evidence type="ECO:0000259" key="17">
    <source>
        <dbReference type="SMART" id="SM00093"/>
    </source>
</evidence>
<dbReference type="InterPro" id="IPR000215">
    <property type="entry name" value="Serpin_fam"/>
</dbReference>
<dbReference type="GO" id="GO:0042981">
    <property type="term" value="P:regulation of apoptotic process"/>
    <property type="evidence" value="ECO:0007669"/>
    <property type="project" value="TreeGrafter"/>
</dbReference>
<evidence type="ECO:0000256" key="1">
    <source>
        <dbReference type="ARBA" id="ARBA00002747"/>
    </source>
</evidence>
<keyword evidence="6" id="KW-0732">Signal</keyword>
<reference evidence="18" key="1">
    <citation type="submission" date="2023-03" db="EMBL/GenBank/DDBJ databases">
        <title>Electrophorus voltai genome.</title>
        <authorList>
            <person name="Bian C."/>
        </authorList>
    </citation>
    <scope>NUCLEOTIDE SEQUENCE</scope>
    <source>
        <strain evidence="18">CB-2022</strain>
        <tissue evidence="18">Muscle</tissue>
    </source>
</reference>
<dbReference type="GO" id="GO:0003081">
    <property type="term" value="P:regulation of systemic arterial blood pressure by renin-angiotensin"/>
    <property type="evidence" value="ECO:0007669"/>
    <property type="project" value="InterPro"/>
</dbReference>
<evidence type="ECO:0000256" key="15">
    <source>
        <dbReference type="RuleBase" id="RU000411"/>
    </source>
</evidence>
<dbReference type="InterPro" id="IPR042178">
    <property type="entry name" value="Serpin_sf_1"/>
</dbReference>
<keyword evidence="19" id="KW-1185">Reference proteome</keyword>
<comment type="function">
    <text evidence="11">Stimulates aldosterone release.</text>
</comment>
<dbReference type="InterPro" id="IPR023796">
    <property type="entry name" value="Serpin_dom"/>
</dbReference>
<keyword evidence="5" id="KW-0964">Secreted</keyword>
<comment type="subcellular location">
    <subcellularLocation>
        <location evidence="2">Secreted</location>
    </subcellularLocation>
</comment>
<dbReference type="InterPro" id="IPR042185">
    <property type="entry name" value="Serpin_sf_2"/>
</dbReference>
<comment type="function">
    <text evidence="14">Acts directly on vascular smooth muscle as a potent vasoconstrictor, affects cardiac contractility and heart rate through its action on the sympathetic nervous system, and alters renal sodium and water absorption through its ability to stimulate the zona glomerulosa cells of the adrenal cortex to synthesize and secrete aldosterone. Acts by binding to angiotensin receptors AGTR1 and AGTR2. Also binds the DEAR/FBXW7-AS1 receptor.</text>
</comment>
<comment type="function">
    <text evidence="12">Is a ligand for the G-protein coupled receptor MAS1. Has vasodilator and antidiuretic effects. Has an antithrombotic effect that involves MAS1-mediated release of nitric oxide from platelets.</text>
</comment>
<feature type="non-terminal residue" evidence="18">
    <location>
        <position position="1"/>
    </location>
</feature>
<comment type="similarity">
    <text evidence="3 15">Belongs to the serpin family.</text>
</comment>
<evidence type="ECO:0000256" key="6">
    <source>
        <dbReference type="ARBA" id="ARBA00022729"/>
    </source>
</evidence>
<protein>
    <recommendedName>
        <fullName evidence="4">Angiotensinogen</fullName>
    </recommendedName>
    <alternativeName>
        <fullName evidence="13">Serpin A8</fullName>
    </alternativeName>
</protein>
<evidence type="ECO:0000256" key="13">
    <source>
        <dbReference type="ARBA" id="ARBA00033182"/>
    </source>
</evidence>
<evidence type="ECO:0000256" key="12">
    <source>
        <dbReference type="ARBA" id="ARBA00029391"/>
    </source>
</evidence>
<dbReference type="EMBL" id="JAROKS010000020">
    <property type="protein sequence ID" value="KAK1791869.1"/>
    <property type="molecule type" value="Genomic_DNA"/>
</dbReference>
<sequence length="579" mass="65364">RVKNPCCLQFPWRRWGGWDSGRKAYGNESALALEGIVLLNALLKVLTRPQLSTPFPLPEQATRYHSTPLTKMAISVHHQELLAGPLKPQYLINNFTSPASRCQMGCLMSFRSSLKFLPDLQKKMNVVLLALLIVSYLATGGTNRVYVHPFYLFSFENISCEVIQSKDPKPLETIHPVTRLQDSTEPDPRPSTRPKTLKNLSQRTAVLAELQNSLGLRMFEKLSCRKDTGNILLSPFNAFGSLVTLYLGASKKTAIPYQQLLGVNWESDRADCVYLIDGHTVLRTLQAINSLIDGPWDELRTLVWTFVSSDANLSKDYVRGMQDFSDASFVRAVNFSQPEEAEAQVNSFIHNTSDSKMENLFTALSPSTNLLFASSVHFKGSWRTAFQPEKTNIQDFRIDKKSSVKVPFMIHTGDYMHLDDPGRKCSIVKLSLSKRTYMLLVLPHVEACMQDIEDQLLKKIIATWDKRLKERYLELSLPKFSVTAVTDLRSVLSDLAVEKYLLGSDAHFERLSSKENFTVDKVLNKVFFDMSEEGTEVQSKPQDVKVPLKVTVNRPFFFAIIEGTSNAILLLGKILNPTI</sequence>
<keyword evidence="10" id="KW-0839">Vasoconstrictor</keyword>
<comment type="caution">
    <text evidence="18">The sequence shown here is derived from an EMBL/GenBank/DDBJ whole genome shotgun (WGS) entry which is preliminary data.</text>
</comment>
<comment type="function">
    <text evidence="1">Essential component of the renin-angiotensin system (RAS), a potent regulator of blood pressure, body fluid and electrolyte homeostasis.</text>
</comment>
<evidence type="ECO:0000256" key="8">
    <source>
        <dbReference type="ARBA" id="ARBA00023157"/>
    </source>
</evidence>
<dbReference type="InterPro" id="IPR036186">
    <property type="entry name" value="Serpin_sf"/>
</dbReference>
<evidence type="ECO:0000256" key="10">
    <source>
        <dbReference type="ARBA" id="ARBA00023322"/>
    </source>
</evidence>
<dbReference type="PANTHER" id="PTHR11461">
    <property type="entry name" value="SERINE PROTEASE INHIBITOR, SERPIN"/>
    <property type="match status" value="1"/>
</dbReference>
<evidence type="ECO:0000256" key="2">
    <source>
        <dbReference type="ARBA" id="ARBA00004613"/>
    </source>
</evidence>
<evidence type="ECO:0000256" key="14">
    <source>
        <dbReference type="ARBA" id="ARBA00046068"/>
    </source>
</evidence>
<dbReference type="InterPro" id="IPR023795">
    <property type="entry name" value="Serpin_CS"/>
</dbReference>
<keyword evidence="8" id="KW-1015">Disulfide bond</keyword>
<dbReference type="GO" id="GO:0004867">
    <property type="term" value="F:serine-type endopeptidase inhibitor activity"/>
    <property type="evidence" value="ECO:0007669"/>
    <property type="project" value="InterPro"/>
</dbReference>
<evidence type="ECO:0000313" key="18">
    <source>
        <dbReference type="EMBL" id="KAK1791869.1"/>
    </source>
</evidence>
<organism evidence="18 19">
    <name type="scientific">Electrophorus voltai</name>
    <dbReference type="NCBI Taxonomy" id="2609070"/>
    <lineage>
        <taxon>Eukaryota</taxon>
        <taxon>Metazoa</taxon>
        <taxon>Chordata</taxon>
        <taxon>Craniata</taxon>
        <taxon>Vertebrata</taxon>
        <taxon>Euteleostomi</taxon>
        <taxon>Actinopterygii</taxon>
        <taxon>Neopterygii</taxon>
        <taxon>Teleostei</taxon>
        <taxon>Ostariophysi</taxon>
        <taxon>Gymnotiformes</taxon>
        <taxon>Gymnotoidei</taxon>
        <taxon>Gymnotidae</taxon>
        <taxon>Electrophorus</taxon>
    </lineage>
</organism>
<evidence type="ECO:0000256" key="11">
    <source>
        <dbReference type="ARBA" id="ARBA00029380"/>
    </source>
</evidence>
<dbReference type="GO" id="GO:0005615">
    <property type="term" value="C:extracellular space"/>
    <property type="evidence" value="ECO:0007669"/>
    <property type="project" value="InterPro"/>
</dbReference>
<dbReference type="Proteomes" id="UP001239994">
    <property type="component" value="Unassembled WGS sequence"/>
</dbReference>
<evidence type="ECO:0000256" key="9">
    <source>
        <dbReference type="ARBA" id="ARBA00023180"/>
    </source>
</evidence>
<dbReference type="SUPFAM" id="SSF56574">
    <property type="entry name" value="Serpins"/>
    <property type="match status" value="1"/>
</dbReference>
<evidence type="ECO:0000313" key="19">
    <source>
        <dbReference type="Proteomes" id="UP001239994"/>
    </source>
</evidence>
<proteinExistence type="inferred from homology"/>
<feature type="region of interest" description="Disordered" evidence="16">
    <location>
        <begin position="175"/>
        <end position="198"/>
    </location>
</feature>
<evidence type="ECO:0000256" key="4">
    <source>
        <dbReference type="ARBA" id="ARBA00015105"/>
    </source>
</evidence>
<dbReference type="PRINTS" id="PR00654">
    <property type="entry name" value="ANGIOTENSNGN"/>
</dbReference>
<accession>A0AAD9DT78</accession>
<evidence type="ECO:0000256" key="7">
    <source>
        <dbReference type="ARBA" id="ARBA00022858"/>
    </source>
</evidence>
<evidence type="ECO:0000256" key="5">
    <source>
        <dbReference type="ARBA" id="ARBA00022525"/>
    </source>
</evidence>
<evidence type="ECO:0000256" key="16">
    <source>
        <dbReference type="SAM" id="MobiDB-lite"/>
    </source>
</evidence>